<keyword evidence="4 5" id="KW-0472">Membrane</keyword>
<evidence type="ECO:0000259" key="6">
    <source>
        <dbReference type="Pfam" id="PF03176"/>
    </source>
</evidence>
<organism evidence="7 8">
    <name type="scientific">Neobacillus notoginsengisoli</name>
    <dbReference type="NCBI Taxonomy" id="1578198"/>
    <lineage>
        <taxon>Bacteria</taxon>
        <taxon>Bacillati</taxon>
        <taxon>Bacillota</taxon>
        <taxon>Bacilli</taxon>
        <taxon>Bacillales</taxon>
        <taxon>Bacillaceae</taxon>
        <taxon>Neobacillus</taxon>
    </lineage>
</organism>
<evidence type="ECO:0000256" key="4">
    <source>
        <dbReference type="ARBA" id="ARBA00023136"/>
    </source>
</evidence>
<proteinExistence type="predicted"/>
<evidence type="ECO:0000256" key="5">
    <source>
        <dbReference type="SAM" id="Phobius"/>
    </source>
</evidence>
<dbReference type="RefSeq" id="WP_118920304.1">
    <property type="nucleotide sequence ID" value="NZ_QWEG01000004.1"/>
</dbReference>
<feature type="transmembrane region" description="Helical" evidence="5">
    <location>
        <begin position="7"/>
        <end position="25"/>
    </location>
</feature>
<dbReference type="Pfam" id="PF03176">
    <property type="entry name" value="MMPL"/>
    <property type="match status" value="1"/>
</dbReference>
<evidence type="ECO:0000313" key="7">
    <source>
        <dbReference type="EMBL" id="RHW41722.1"/>
    </source>
</evidence>
<evidence type="ECO:0000256" key="1">
    <source>
        <dbReference type="ARBA" id="ARBA00004141"/>
    </source>
</evidence>
<name>A0A417YWG0_9BACI</name>
<reference evidence="7 8" key="1">
    <citation type="journal article" date="2017" name="Int. J. Syst. Evol. Microbiol.">
        <title>Bacillus notoginsengisoli sp. nov., a novel bacterium isolated from the rhizosphere of Panax notoginseng.</title>
        <authorList>
            <person name="Zhang M.Y."/>
            <person name="Cheng J."/>
            <person name="Cai Y."/>
            <person name="Zhang T.Y."/>
            <person name="Wu Y.Y."/>
            <person name="Manikprabhu D."/>
            <person name="Li W.J."/>
            <person name="Zhang Y.X."/>
        </authorList>
    </citation>
    <scope>NUCLEOTIDE SEQUENCE [LARGE SCALE GENOMIC DNA]</scope>
    <source>
        <strain evidence="7 8">JCM 30743</strain>
    </source>
</reference>
<accession>A0A417YWG0</accession>
<evidence type="ECO:0000256" key="3">
    <source>
        <dbReference type="ARBA" id="ARBA00022989"/>
    </source>
</evidence>
<dbReference type="Proteomes" id="UP000284416">
    <property type="component" value="Unassembled WGS sequence"/>
</dbReference>
<comment type="caution">
    <text evidence="7">The sequence shown here is derived from an EMBL/GenBank/DDBJ whole genome shotgun (WGS) entry which is preliminary data.</text>
</comment>
<dbReference type="GO" id="GO:0016020">
    <property type="term" value="C:membrane"/>
    <property type="evidence" value="ECO:0007669"/>
    <property type="project" value="UniProtKB-SubCell"/>
</dbReference>
<keyword evidence="8" id="KW-1185">Reference proteome</keyword>
<comment type="subcellular location">
    <subcellularLocation>
        <location evidence="1">Membrane</location>
        <topology evidence="1">Multi-pass membrane protein</topology>
    </subcellularLocation>
</comment>
<keyword evidence="3 5" id="KW-1133">Transmembrane helix</keyword>
<dbReference type="OrthoDB" id="2365435at2"/>
<dbReference type="AlphaFoldDB" id="A0A417YWG0"/>
<evidence type="ECO:0000313" key="8">
    <source>
        <dbReference type="Proteomes" id="UP000284416"/>
    </source>
</evidence>
<dbReference type="InterPro" id="IPR004869">
    <property type="entry name" value="MMPL_dom"/>
</dbReference>
<dbReference type="EMBL" id="QWEG01000004">
    <property type="protein sequence ID" value="RHW41722.1"/>
    <property type="molecule type" value="Genomic_DNA"/>
</dbReference>
<feature type="domain" description="Membrane transport protein MMPL" evidence="6">
    <location>
        <begin position="5"/>
        <end position="48"/>
    </location>
</feature>
<sequence>MFGQGDLKLLFGTVAIVLVLHLLIFRSPILALVPLVGVGIAYSIISPLLGWIGENR</sequence>
<gene>
    <name evidence="7" type="ORF">D1B31_08405</name>
</gene>
<feature type="transmembrane region" description="Helical" evidence="5">
    <location>
        <begin position="31"/>
        <end position="52"/>
    </location>
</feature>
<evidence type="ECO:0000256" key="2">
    <source>
        <dbReference type="ARBA" id="ARBA00022692"/>
    </source>
</evidence>
<dbReference type="SUPFAM" id="SSF82866">
    <property type="entry name" value="Multidrug efflux transporter AcrB transmembrane domain"/>
    <property type="match status" value="1"/>
</dbReference>
<protein>
    <recommendedName>
        <fullName evidence="6">Membrane transport protein MMPL domain-containing protein</fullName>
    </recommendedName>
</protein>
<keyword evidence="2 5" id="KW-0812">Transmembrane</keyword>